<keyword evidence="4" id="KW-1185">Reference proteome</keyword>
<dbReference type="PANTHER" id="PTHR47182">
    <property type="entry name" value="CELL WALL ALPHA-1,3-GLUCAN SYNTHASE AGS1-RELATED"/>
    <property type="match status" value="1"/>
</dbReference>
<sequence length="1838" mass="201727">MSWLWLILAWFVEGAPWTEENAPWNLNFEPRHEPHLYYGKWTGHTYNPSPTDWRSLVIYQLITDRFADGSPQNNELFADGFDVRDMTFRHGGDFEGLRQRLYYIKGLGCNAVWISPIFQNGFNFYHQYAQLDFTVLDKRLGTLEELRQLVADAHALGMYVIVDVVMNHMANEFYFQGHSKSQAPWRFHEDNNQREYRLKVRKTKAVFFNSSIWCGGDALWQEYGNSASGLLLYSDGDACEARCAEDPDCFYFLWKNDPGSLSTYHCAGFKYCNSPTPYTDGKASIFRTWTWPILAEEFAENVWCGGTGLWSSYGPNATGILASQDACEAMCASDDACMYYLWKDDSSADTRFHCAGFASCSEQSSFGDGSVTIFKKRTKAERDLDGLYHTPAGRQPYSDFWYDNTWDPAAQYNGTVYGQWGESKTDSGFGTYIGSDFHHNGDLQEYYDPWEINLGKIYGVMDDLRLENERVQQKYIAMTKALISSADIDGFRVDTPMQVPLNFYKVWAPAMRSHAKTIGKDRFGIFGEFFVSVQRYGTMTGRGRDNTMYNQDVFIDDISTLKGGIVYPYYWYIFTAMVYKKPEYVDGLPLAYVEENKIIDTYDPTTNRHEYAMWTFCNNHDNWRLQSMTGFAEFRMCLALITFWPGVPLHYSGDEQDFDTPGSALDGWAREELSHSLAWRAVRTQPEGNPADVDNFDMTSPTYLYIRRLNALRRAYFADFGSEECDQIQTPTSQMPHVLVFIRGCSASKKVLFLASFHTAERRNASIDSVPWSSGTVLTDCLATADAVQISVDSSGSVSVELAPLQAVVLVPTVEAVPPAVVEVWPKHGSFVPGDASQLTLRIKFDRPMGPSISSQVLFDHQTSNFQCAGSECTKQVDVSGLRDGYHSIEVAEGAMAQDGSLLNTKFHSDFLLDRGQGVIANPIHKLPGLICNGGTQICHKATGASWFRAQNVGENWSEWRPLNETITTWNALFNVPVLVQYFSQLSASFIVGDCLTERGQRCDASWHKDMFLRGEFNDWGNAGEGRMTLISSFTWAINVTLSSFVRTRFTPVTDWSKSYGSHPVRELLYNVPDFDPRHQDFNVVPTLSGSEPCRQWMTDRDLWSERESIASGAEFATDLWLSHLCTAASPACIPDENAQWQCHSYTDEQDGAWCASVGTENCWDYGINDQSEEMSSCGPCYCCRRKVKTAASGQASACCVKFNDLFLNYTVTSDLSQCAPFRANERVTQRFTMRLGGASNLEALTVQGYEASVAAALGNITANVTVVNVSYIVLTTYELTLEPSLLEIAQSEICDAFAAVTDSCVVQAASSSRRLLQGATSTTLRAEVETDTLDSVSNLVNLAQDESALQARLRSNPQVNSDISLRVSEPPATEMKLITEVTTTDPMAAIDLVPEASKVEEALETVLADGNISANLITTTTITTTTTTTTTASTYATSTSQTTAPTTSPTTASTTSGSPSNDCLDLLVQSAGGADGNYAKFYLNDVQVELTAGRGLSIVILTQDGQVQSKHVYDTGYQANGSAPLSELLNGLPDGTPILVAAMDDASESLSTEAKESLRRFGATKVDMIGYRDSYALIGLKGQNQSINAIAEERSPSGEGPVELRNTASWMSSCSGSGSQSSGSGGPVSLRIASAGGLDGNFAEFYVDGVRVDLQAGRGLSVVILGETGNVAEKHVYDTGYQAEGSGPLVELLSGLPAGTIVLMAAMDDASDSLTTEAKTAIASLGATKVELLSYRGSYALIGVKGGAAIAEEVAASGGGSITIEERLTLPLGLGLAASSTGSTSSSSVISLQSSTFQSAASSSTSEVQWSFEVLDGCVGYANALRNAMMLLIFCMQ</sequence>
<feature type="region of interest" description="Disordered" evidence="1">
    <location>
        <begin position="1436"/>
        <end position="1461"/>
    </location>
</feature>
<dbReference type="SMART" id="SM00642">
    <property type="entry name" value="Aamy"/>
    <property type="match status" value="1"/>
</dbReference>
<accession>A0ABP0IE74</accession>
<feature type="domain" description="Glycosyl hydrolase family 13 catalytic" evidence="2">
    <location>
        <begin position="60"/>
        <end position="713"/>
    </location>
</feature>
<evidence type="ECO:0000313" key="3">
    <source>
        <dbReference type="EMBL" id="CAK8999693.1"/>
    </source>
</evidence>
<reference evidence="3 4" key="1">
    <citation type="submission" date="2024-02" db="EMBL/GenBank/DDBJ databases">
        <authorList>
            <person name="Chen Y."/>
            <person name="Shah S."/>
            <person name="Dougan E. K."/>
            <person name="Thang M."/>
            <person name="Chan C."/>
        </authorList>
    </citation>
    <scope>NUCLEOTIDE SEQUENCE [LARGE SCALE GENOMIC DNA]</scope>
</reference>
<dbReference type="Pfam" id="PF00128">
    <property type="entry name" value="Alpha-amylase"/>
    <property type="match status" value="2"/>
</dbReference>
<dbReference type="EMBL" id="CAXAMN010002447">
    <property type="protein sequence ID" value="CAK8999693.1"/>
    <property type="molecule type" value="Genomic_DNA"/>
</dbReference>
<dbReference type="PANTHER" id="PTHR47182:SF3">
    <property type="entry name" value="CELL WALL ALPHA-1,3-GLUCAN SYNTHASE MOK14"/>
    <property type="match status" value="1"/>
</dbReference>
<protein>
    <recommendedName>
        <fullName evidence="2">Glycosyl hydrolase family 13 catalytic domain-containing protein</fullName>
    </recommendedName>
</protein>
<dbReference type="SUPFAM" id="SSF51445">
    <property type="entry name" value="(Trans)glycosidases"/>
    <property type="match status" value="1"/>
</dbReference>
<dbReference type="Pfam" id="PF15711">
    <property type="entry name" value="ILEI"/>
    <property type="match status" value="2"/>
</dbReference>
<comment type="caution">
    <text evidence="3">The sequence shown here is derived from an EMBL/GenBank/DDBJ whole genome shotgun (WGS) entry which is preliminary data.</text>
</comment>
<dbReference type="PROSITE" id="PS52031">
    <property type="entry name" value="GG_LECTIN"/>
    <property type="match status" value="2"/>
</dbReference>
<dbReference type="InterPro" id="IPR017853">
    <property type="entry name" value="GH"/>
</dbReference>
<dbReference type="Proteomes" id="UP001642484">
    <property type="component" value="Unassembled WGS sequence"/>
</dbReference>
<name>A0ABP0IE74_9DINO</name>
<evidence type="ECO:0000259" key="2">
    <source>
        <dbReference type="SMART" id="SM00642"/>
    </source>
</evidence>
<evidence type="ECO:0000256" key="1">
    <source>
        <dbReference type="SAM" id="MobiDB-lite"/>
    </source>
</evidence>
<dbReference type="InterPro" id="IPR058655">
    <property type="entry name" value="Mok11-14/Ags1-like"/>
</dbReference>
<proteinExistence type="predicted"/>
<dbReference type="Gene3D" id="3.20.20.80">
    <property type="entry name" value="Glycosidases"/>
    <property type="match status" value="2"/>
</dbReference>
<dbReference type="InterPro" id="IPR006047">
    <property type="entry name" value="GH13_cat_dom"/>
</dbReference>
<evidence type="ECO:0000313" key="4">
    <source>
        <dbReference type="Proteomes" id="UP001642484"/>
    </source>
</evidence>
<gene>
    <name evidence="3" type="ORF">CCMP2556_LOCUS5758</name>
</gene>
<organism evidence="3 4">
    <name type="scientific">Durusdinium trenchii</name>
    <dbReference type="NCBI Taxonomy" id="1381693"/>
    <lineage>
        <taxon>Eukaryota</taxon>
        <taxon>Sar</taxon>
        <taxon>Alveolata</taxon>
        <taxon>Dinophyceae</taxon>
        <taxon>Suessiales</taxon>
        <taxon>Symbiodiniaceae</taxon>
        <taxon>Durusdinium</taxon>
    </lineage>
</organism>
<dbReference type="InterPro" id="IPR039477">
    <property type="entry name" value="ILEI/PANDER_dom"/>
</dbReference>